<dbReference type="Proteomes" id="UP000829542">
    <property type="component" value="Chromosome"/>
</dbReference>
<reference evidence="1 2" key="1">
    <citation type="submission" date="2022-03" db="EMBL/GenBank/DDBJ databases">
        <title>Ignatzschineria rhizosphaerae HR5S32.</title>
        <authorList>
            <person name="Sun J.Q."/>
            <person name="Feng J.Y."/>
        </authorList>
    </citation>
    <scope>NUCLEOTIDE SEQUENCE [LARGE SCALE GENOMIC DNA]</scope>
    <source>
        <strain evidence="1 2">HR5S32</strain>
    </source>
</reference>
<dbReference type="InterPro" id="IPR027375">
    <property type="entry name" value="DKNYY"/>
</dbReference>
<protein>
    <submittedName>
        <fullName evidence="1">DKNYY domain-containing protein</fullName>
    </submittedName>
</protein>
<keyword evidence="2" id="KW-1185">Reference proteome</keyword>
<dbReference type="Pfam" id="PF13644">
    <property type="entry name" value="DKNYY"/>
    <property type="match status" value="1"/>
</dbReference>
<name>A0ABY3X2T3_9GAMM</name>
<dbReference type="RefSeq" id="WP_242150409.1">
    <property type="nucleotide sequence ID" value="NZ_CP093379.1"/>
</dbReference>
<organism evidence="1 2">
    <name type="scientific">Ignatzschineria rhizosphaerae</name>
    <dbReference type="NCBI Taxonomy" id="2923279"/>
    <lineage>
        <taxon>Bacteria</taxon>
        <taxon>Pseudomonadati</taxon>
        <taxon>Pseudomonadota</taxon>
        <taxon>Gammaproteobacteria</taxon>
        <taxon>Cardiobacteriales</taxon>
        <taxon>Ignatzschineriaceae</taxon>
        <taxon>Ignatzschineria</taxon>
    </lineage>
</organism>
<gene>
    <name evidence="1" type="ORF">MMG00_01560</name>
</gene>
<accession>A0ABY3X2T3</accession>
<evidence type="ECO:0000313" key="1">
    <source>
        <dbReference type="EMBL" id="UNM96575.1"/>
    </source>
</evidence>
<evidence type="ECO:0000313" key="2">
    <source>
        <dbReference type="Proteomes" id="UP000829542"/>
    </source>
</evidence>
<dbReference type="EMBL" id="CP093379">
    <property type="protein sequence ID" value="UNM96575.1"/>
    <property type="molecule type" value="Genomic_DNA"/>
</dbReference>
<sequence>MKRFHLLGIFLIAATLLGGLFFYGDRFTHDDPEEMGFYSIENGVIHYWGSPVSGADARSFKILDAAYAKDNHQVYYFGEPMSKIVDAKSFKPLNAWYAKDKNYYYVYGDFLKEIDTATFKIINGPFAEDKNGQYYVGSKVENADFHFLEKLSFILDHEYLSQFKVGGDLPWDGSSQTQQYWRDNHQVYYESESAMNGHDLSIIKDADLETIKMLNRYYAVDKDHLYTYGSKEINNLSFDYMTIEPLQYGSGYLRDKDKVFGFTREGIMEIEGADAQTFQYFDNTPYAKDKNQIYLISKPFLAVDYETFHTAEYNLKGTMITILGKDKNGYYMEAQEVECPSDEFLFSWDEI</sequence>
<proteinExistence type="predicted"/>